<keyword evidence="7 10" id="KW-0472">Membrane</keyword>
<keyword evidence="14" id="KW-1185">Reference proteome</keyword>
<keyword evidence="9" id="KW-0808">Transferase</keyword>
<evidence type="ECO:0000256" key="7">
    <source>
        <dbReference type="ARBA" id="ARBA00023136"/>
    </source>
</evidence>
<proteinExistence type="inferred from homology"/>
<evidence type="ECO:0000256" key="10">
    <source>
        <dbReference type="SAM" id="Phobius"/>
    </source>
</evidence>
<comment type="similarity">
    <text evidence="2 8">Belongs to the peptidase A24 family.</text>
</comment>
<name>A0A916YJF1_9BACL</name>
<evidence type="ECO:0000256" key="8">
    <source>
        <dbReference type="RuleBase" id="RU003793"/>
    </source>
</evidence>
<evidence type="ECO:0000256" key="6">
    <source>
        <dbReference type="ARBA" id="ARBA00022989"/>
    </source>
</evidence>
<dbReference type="GO" id="GO:0032259">
    <property type="term" value="P:methylation"/>
    <property type="evidence" value="ECO:0007669"/>
    <property type="project" value="UniProtKB-KW"/>
</dbReference>
<dbReference type="PRINTS" id="PR00864">
    <property type="entry name" value="PREPILNPTASE"/>
</dbReference>
<keyword evidence="9" id="KW-0511">Multifunctional enzyme</keyword>
<organism evidence="13 14">
    <name type="scientific">Paenibacillus nasutitermitis</name>
    <dbReference type="NCBI Taxonomy" id="1652958"/>
    <lineage>
        <taxon>Bacteria</taxon>
        <taxon>Bacillati</taxon>
        <taxon>Bacillota</taxon>
        <taxon>Bacilli</taxon>
        <taxon>Bacillales</taxon>
        <taxon>Paenibacillaceae</taxon>
        <taxon>Paenibacillus</taxon>
    </lineage>
</organism>
<evidence type="ECO:0000313" key="14">
    <source>
        <dbReference type="Proteomes" id="UP000612456"/>
    </source>
</evidence>
<keyword evidence="9" id="KW-0378">Hydrolase</keyword>
<evidence type="ECO:0000313" key="13">
    <source>
        <dbReference type="EMBL" id="GGD48019.1"/>
    </source>
</evidence>
<comment type="catalytic activity">
    <reaction evidence="9">
        <text>Typically cleaves a -Gly-|-Phe- bond to release an N-terminal, basic peptide of 5-8 residues from type IV prepilin, and then N-methylates the new N-terminal amino group, the methyl donor being S-adenosyl-L-methionine.</text>
        <dbReference type="EC" id="3.4.23.43"/>
    </reaction>
</comment>
<evidence type="ECO:0000256" key="4">
    <source>
        <dbReference type="ARBA" id="ARBA00022519"/>
    </source>
</evidence>
<reference evidence="13" key="2">
    <citation type="submission" date="2020-09" db="EMBL/GenBank/DDBJ databases">
        <authorList>
            <person name="Sun Q."/>
            <person name="Zhou Y."/>
        </authorList>
    </citation>
    <scope>NUCLEOTIDE SEQUENCE</scope>
    <source>
        <strain evidence="13">CGMCC 1.15178</strain>
    </source>
</reference>
<feature type="transmembrane region" description="Helical" evidence="10">
    <location>
        <begin position="225"/>
        <end position="248"/>
    </location>
</feature>
<feature type="transmembrane region" description="Helical" evidence="10">
    <location>
        <begin position="6"/>
        <end position="25"/>
    </location>
</feature>
<dbReference type="InterPro" id="IPR050882">
    <property type="entry name" value="Prepilin_peptidase/N-MTase"/>
</dbReference>
<reference evidence="13" key="1">
    <citation type="journal article" date="2014" name="Int. J. Syst. Evol. Microbiol.">
        <title>Complete genome sequence of Corynebacterium casei LMG S-19264T (=DSM 44701T), isolated from a smear-ripened cheese.</title>
        <authorList>
            <consortium name="US DOE Joint Genome Institute (JGI-PGF)"/>
            <person name="Walter F."/>
            <person name="Albersmeier A."/>
            <person name="Kalinowski J."/>
            <person name="Ruckert C."/>
        </authorList>
    </citation>
    <scope>NUCLEOTIDE SEQUENCE</scope>
    <source>
        <strain evidence="13">CGMCC 1.15178</strain>
    </source>
</reference>
<keyword evidence="9" id="KW-0489">Methyltransferase</keyword>
<dbReference type="Gene3D" id="1.20.120.1220">
    <property type="match status" value="1"/>
</dbReference>
<feature type="domain" description="Prepilin type IV endopeptidase peptidase" evidence="11">
    <location>
        <begin position="104"/>
        <end position="208"/>
    </location>
</feature>
<sequence length="252" mass="26457">MTIAITIYVFVLGLACGSFFNVVGLRVPAGKSIMHPPSSCTACGSRLGARDLVPVLSYLLSQGRCRRCGAEVSALYPLGELAAGLLFVWLYLRFGFGEEAPLGLLLVSLAVIISVSDLKYMLIPNKVLLAFLPFFVIVRLLAPGGQPLWQYLLGAVAGGGVIVLIILLSRGGMGMGDAKLFALCGLVVGFPHILLALMLACLLGTLVGGSLLFLGLVKRKQPIPFGPFLAAGTIIAYGYGTALINGYLSIIA</sequence>
<keyword evidence="4" id="KW-0997">Cell inner membrane</keyword>
<evidence type="ECO:0000256" key="3">
    <source>
        <dbReference type="ARBA" id="ARBA00022475"/>
    </source>
</evidence>
<feature type="transmembrane region" description="Helical" evidence="10">
    <location>
        <begin position="148"/>
        <end position="168"/>
    </location>
</feature>
<dbReference type="InterPro" id="IPR000045">
    <property type="entry name" value="Prepilin_IV_endopep_pep"/>
</dbReference>
<comment type="subcellular location">
    <subcellularLocation>
        <location evidence="1">Cell inner membrane</location>
        <topology evidence="1">Multi-pass membrane protein</topology>
    </subcellularLocation>
    <subcellularLocation>
        <location evidence="9">Cell membrane</location>
        <topology evidence="9">Multi-pass membrane protein</topology>
    </subcellularLocation>
</comment>
<gene>
    <name evidence="13" type="ORF">GCM10010911_01950</name>
</gene>
<dbReference type="AlphaFoldDB" id="A0A916YJF1"/>
<dbReference type="Proteomes" id="UP000612456">
    <property type="component" value="Unassembled WGS sequence"/>
</dbReference>
<comment type="caution">
    <text evidence="13">The sequence shown here is derived from an EMBL/GenBank/DDBJ whole genome shotgun (WGS) entry which is preliminary data.</text>
</comment>
<evidence type="ECO:0000256" key="5">
    <source>
        <dbReference type="ARBA" id="ARBA00022692"/>
    </source>
</evidence>
<feature type="transmembrane region" description="Helical" evidence="10">
    <location>
        <begin position="74"/>
        <end position="94"/>
    </location>
</feature>
<comment type="function">
    <text evidence="9">Plays an essential role in type IV pili and type II pseudopili formation by proteolytically removing the leader sequence from substrate proteins and subsequently monomethylating the alpha-amino group of the newly exposed N-terminal phenylalanine.</text>
</comment>
<evidence type="ECO:0000259" key="12">
    <source>
        <dbReference type="Pfam" id="PF06750"/>
    </source>
</evidence>
<dbReference type="EMBL" id="BMHP01000001">
    <property type="protein sequence ID" value="GGD48019.1"/>
    <property type="molecule type" value="Genomic_DNA"/>
</dbReference>
<dbReference type="PANTHER" id="PTHR30487">
    <property type="entry name" value="TYPE 4 PREPILIN-LIKE PROTEINS LEADER PEPTIDE-PROCESSING ENZYME"/>
    <property type="match status" value="1"/>
</dbReference>
<keyword evidence="6 10" id="KW-1133">Transmembrane helix</keyword>
<keyword evidence="5 9" id="KW-0812">Transmembrane</keyword>
<dbReference type="InterPro" id="IPR010627">
    <property type="entry name" value="Prepilin_pept_A24_N"/>
</dbReference>
<evidence type="ECO:0000256" key="9">
    <source>
        <dbReference type="RuleBase" id="RU003794"/>
    </source>
</evidence>
<feature type="domain" description="Prepilin peptidase A24 N-terminal" evidence="12">
    <location>
        <begin position="11"/>
        <end position="94"/>
    </location>
</feature>
<keyword evidence="9" id="KW-0645">Protease</keyword>
<dbReference type="GO" id="GO:0008168">
    <property type="term" value="F:methyltransferase activity"/>
    <property type="evidence" value="ECO:0007669"/>
    <property type="project" value="UniProtKB-KW"/>
</dbReference>
<dbReference type="EC" id="2.1.1.-" evidence="9"/>
<dbReference type="InterPro" id="IPR014032">
    <property type="entry name" value="Peptidase_A24A_bac"/>
</dbReference>
<dbReference type="EC" id="3.4.23.43" evidence="9"/>
<dbReference type="GO" id="GO:0005886">
    <property type="term" value="C:plasma membrane"/>
    <property type="evidence" value="ECO:0007669"/>
    <property type="project" value="UniProtKB-SubCell"/>
</dbReference>
<dbReference type="RefSeq" id="WP_188988266.1">
    <property type="nucleotide sequence ID" value="NZ_BMHP01000001.1"/>
</dbReference>
<protein>
    <recommendedName>
        <fullName evidence="9">Prepilin leader peptidase/N-methyltransferase</fullName>
        <ecNumber evidence="9">2.1.1.-</ecNumber>
        <ecNumber evidence="9">3.4.23.43</ecNumber>
    </recommendedName>
</protein>
<feature type="transmembrane region" description="Helical" evidence="10">
    <location>
        <begin position="100"/>
        <end position="118"/>
    </location>
</feature>
<dbReference type="PANTHER" id="PTHR30487:SF0">
    <property type="entry name" value="PREPILIN LEADER PEPTIDASE_N-METHYLTRANSFERASE-RELATED"/>
    <property type="match status" value="1"/>
</dbReference>
<dbReference type="GO" id="GO:0004190">
    <property type="term" value="F:aspartic-type endopeptidase activity"/>
    <property type="evidence" value="ECO:0007669"/>
    <property type="project" value="UniProtKB-EC"/>
</dbReference>
<evidence type="ECO:0000259" key="11">
    <source>
        <dbReference type="Pfam" id="PF01478"/>
    </source>
</evidence>
<dbReference type="Pfam" id="PF06750">
    <property type="entry name" value="A24_N_bact"/>
    <property type="match status" value="1"/>
</dbReference>
<evidence type="ECO:0000256" key="2">
    <source>
        <dbReference type="ARBA" id="ARBA00005801"/>
    </source>
</evidence>
<accession>A0A916YJF1</accession>
<feature type="transmembrane region" description="Helical" evidence="10">
    <location>
        <begin position="180"/>
        <end position="213"/>
    </location>
</feature>
<keyword evidence="3" id="KW-1003">Cell membrane</keyword>
<dbReference type="GO" id="GO:0006465">
    <property type="term" value="P:signal peptide processing"/>
    <property type="evidence" value="ECO:0007669"/>
    <property type="project" value="TreeGrafter"/>
</dbReference>
<evidence type="ECO:0000256" key="1">
    <source>
        <dbReference type="ARBA" id="ARBA00004429"/>
    </source>
</evidence>
<dbReference type="Pfam" id="PF01478">
    <property type="entry name" value="Peptidase_A24"/>
    <property type="match status" value="1"/>
</dbReference>
<feature type="transmembrane region" description="Helical" evidence="10">
    <location>
        <begin position="125"/>
        <end position="142"/>
    </location>
</feature>